<dbReference type="Proteomes" id="UP001239909">
    <property type="component" value="Unassembled WGS sequence"/>
</dbReference>
<reference evidence="1 2" key="1">
    <citation type="submission" date="2023-04" db="EMBL/GenBank/DDBJ databases">
        <title>Marinoamorphus aggregata gen. nov., sp. Nov., isolate from tissue of brittle star Ophioplocus japonicus.</title>
        <authorList>
            <person name="Kawano K."/>
            <person name="Sawayama S."/>
            <person name="Nakagawa S."/>
        </authorList>
    </citation>
    <scope>NUCLEOTIDE SEQUENCE [LARGE SCALE GENOMIC DNA]</scope>
    <source>
        <strain evidence="1 2">NKW23</strain>
    </source>
</reference>
<evidence type="ECO:0000313" key="1">
    <source>
        <dbReference type="EMBL" id="GMG81237.1"/>
    </source>
</evidence>
<accession>A0ABQ6LE53</accession>
<dbReference type="RefSeq" id="WP_285669890.1">
    <property type="nucleotide sequence ID" value="NZ_BSYI01000002.1"/>
</dbReference>
<name>A0ABQ6LE53_9RHOB</name>
<dbReference type="EMBL" id="BSYI01000002">
    <property type="protein sequence ID" value="GMG81237.1"/>
    <property type="molecule type" value="Genomic_DNA"/>
</dbReference>
<evidence type="ECO:0000313" key="2">
    <source>
        <dbReference type="Proteomes" id="UP001239909"/>
    </source>
</evidence>
<gene>
    <name evidence="1" type="ORF">LNKW23_04490</name>
</gene>
<protein>
    <submittedName>
        <fullName evidence="1">Phage tail tape measure protein</fullName>
    </submittedName>
</protein>
<comment type="caution">
    <text evidence="1">The sequence shown here is derived from an EMBL/GenBank/DDBJ whole genome shotgun (WGS) entry which is preliminary data.</text>
</comment>
<keyword evidence="2" id="KW-1185">Reference proteome</keyword>
<sequence length="231" mass="23172">MDLDLDLDRAGLSAALDDMRGLAAGFREELAGAAEAMRGMDAQSARLARSLGTSLRSALDKAIFGGAKLGDVFKGLASDLLSKSLDFAFRPVQDALSSGLATLVGSVAGGIGGALGFASGGVLENGRVRPFADGGVLDRGRVTAFARGGVVSAPTLFPMRGGTGLMGEAGPEAILPLRRGPDGRLGVAAGGGAAPVVNVTIQTPDIAGFRRSRGQVAAELARAVGRGSARL</sequence>
<proteinExistence type="predicted"/>
<organism evidence="1 2">
    <name type="scientific">Paralimibaculum aggregatum</name>
    <dbReference type="NCBI Taxonomy" id="3036245"/>
    <lineage>
        <taxon>Bacteria</taxon>
        <taxon>Pseudomonadati</taxon>
        <taxon>Pseudomonadota</taxon>
        <taxon>Alphaproteobacteria</taxon>
        <taxon>Rhodobacterales</taxon>
        <taxon>Paracoccaceae</taxon>
        <taxon>Paralimibaculum</taxon>
    </lineage>
</organism>